<organism evidence="3 4">
    <name type="scientific">Russula ochroleuca</name>
    <dbReference type="NCBI Taxonomy" id="152965"/>
    <lineage>
        <taxon>Eukaryota</taxon>
        <taxon>Fungi</taxon>
        <taxon>Dikarya</taxon>
        <taxon>Basidiomycota</taxon>
        <taxon>Agaricomycotina</taxon>
        <taxon>Agaricomycetes</taxon>
        <taxon>Russulales</taxon>
        <taxon>Russulaceae</taxon>
        <taxon>Russula</taxon>
    </lineage>
</organism>
<dbReference type="OrthoDB" id="2013972at2759"/>
<dbReference type="SUPFAM" id="SSF53335">
    <property type="entry name" value="S-adenosyl-L-methionine-dependent methyltransferases"/>
    <property type="match status" value="1"/>
</dbReference>
<proteinExistence type="predicted"/>
<gene>
    <name evidence="3" type="ORF">DFH94DRAFT_691679</name>
</gene>
<reference evidence="3" key="1">
    <citation type="submission" date="2019-10" db="EMBL/GenBank/DDBJ databases">
        <authorList>
            <consortium name="DOE Joint Genome Institute"/>
            <person name="Kuo A."/>
            <person name="Miyauchi S."/>
            <person name="Kiss E."/>
            <person name="Drula E."/>
            <person name="Kohler A."/>
            <person name="Sanchez-Garcia M."/>
            <person name="Andreopoulos B."/>
            <person name="Barry K.W."/>
            <person name="Bonito G."/>
            <person name="Buee M."/>
            <person name="Carver A."/>
            <person name="Chen C."/>
            <person name="Cichocki N."/>
            <person name="Clum A."/>
            <person name="Culley D."/>
            <person name="Crous P.W."/>
            <person name="Fauchery L."/>
            <person name="Girlanda M."/>
            <person name="Hayes R."/>
            <person name="Keri Z."/>
            <person name="LaButti K."/>
            <person name="Lipzen A."/>
            <person name="Lombard V."/>
            <person name="Magnuson J."/>
            <person name="Maillard F."/>
            <person name="Morin E."/>
            <person name="Murat C."/>
            <person name="Nolan M."/>
            <person name="Ohm R."/>
            <person name="Pangilinan J."/>
            <person name="Pereira M."/>
            <person name="Perotto S."/>
            <person name="Peter M."/>
            <person name="Riley R."/>
            <person name="Sitrit Y."/>
            <person name="Stielow B."/>
            <person name="Szollosi G."/>
            <person name="Zifcakova L."/>
            <person name="Stursova M."/>
            <person name="Spatafora J.W."/>
            <person name="Tedersoo L."/>
            <person name="Vaario L.-M."/>
            <person name="Yamada A."/>
            <person name="Yan M."/>
            <person name="Wang P."/>
            <person name="Xu J."/>
            <person name="Bruns T."/>
            <person name="Baldrian P."/>
            <person name="Vilgalys R."/>
            <person name="Henrissat B."/>
            <person name="Grigoriev I.V."/>
            <person name="Hibbett D."/>
            <person name="Nagy L.G."/>
            <person name="Martin F.M."/>
        </authorList>
    </citation>
    <scope>NUCLEOTIDE SEQUENCE</scope>
    <source>
        <strain evidence="3">Prilba</strain>
    </source>
</reference>
<feature type="region of interest" description="Disordered" evidence="1">
    <location>
        <begin position="1"/>
        <end position="30"/>
    </location>
</feature>
<dbReference type="CDD" id="cd02440">
    <property type="entry name" value="AdoMet_MTases"/>
    <property type="match status" value="1"/>
</dbReference>
<evidence type="ECO:0000313" key="3">
    <source>
        <dbReference type="EMBL" id="KAF8482059.1"/>
    </source>
</evidence>
<evidence type="ECO:0000259" key="2">
    <source>
        <dbReference type="Pfam" id="PF13649"/>
    </source>
</evidence>
<feature type="region of interest" description="Disordered" evidence="1">
    <location>
        <begin position="526"/>
        <end position="547"/>
    </location>
</feature>
<comment type="caution">
    <text evidence="3">The sequence shown here is derived from an EMBL/GenBank/DDBJ whole genome shotgun (WGS) entry which is preliminary data.</text>
</comment>
<sequence>MSSKQSTLTSTYRPLTVLPPSKAKSRPQLQVELPPPSFELIGLSPITSFLSSSSQSDFNLPPSADLKGVEYDVYPRSEVPYSMLYDSVTAENELHTNELMQKLTTDGSPSLLHIPTSSPVRNALDLGCGYGHWVAHAAQVWGVHGAKIVGVSIPPSFDEDQARLPGVDSENVKLLCHNFLREQLPFRNNSFDYVHLNDAVAAIPGECWDFVLSEIYRVLCPGGRLELIHDQLCFSCIGPETPVSCTFASSAKESHSHTNVLGATQAKVTMSMSPPESKKSPYEDWEAEARNCNDIERLYLDMLAQRYGIHPLPRTILLDTIRRRFGDEGLLKVSNAHVCLPSREFMTQSHAGSPKSTKSKKLDFGISITIDWGPEKKPSKTIGKPPAPASASAAAQVPAKYLSLTNLPPVLSKKAASLMGVKQLSPAGALYQPPGVVVVHTSSEGTRYPMTYLPMSPTQLDIHSNKHVHSVISAKLALEAHIDELREKGKPSMSHEALDEALWQYAMFRRKRFNWPEMDPFEWESRFESDGESEEQMPPCTLPDTQTTDGLTPIRLFEIFEVIKSQW</sequence>
<dbReference type="EMBL" id="WHVB01000006">
    <property type="protein sequence ID" value="KAF8482059.1"/>
    <property type="molecule type" value="Genomic_DNA"/>
</dbReference>
<dbReference type="PANTHER" id="PTHR43591">
    <property type="entry name" value="METHYLTRANSFERASE"/>
    <property type="match status" value="1"/>
</dbReference>
<keyword evidence="4" id="KW-1185">Reference proteome</keyword>
<feature type="domain" description="Methyltransferase" evidence="2">
    <location>
        <begin position="124"/>
        <end position="223"/>
    </location>
</feature>
<name>A0A9P5MZ34_9AGAM</name>
<dbReference type="Gene3D" id="3.40.50.150">
    <property type="entry name" value="Vaccinia Virus protein VP39"/>
    <property type="match status" value="1"/>
</dbReference>
<dbReference type="Proteomes" id="UP000759537">
    <property type="component" value="Unassembled WGS sequence"/>
</dbReference>
<dbReference type="InterPro" id="IPR041698">
    <property type="entry name" value="Methyltransf_25"/>
</dbReference>
<evidence type="ECO:0000313" key="4">
    <source>
        <dbReference type="Proteomes" id="UP000759537"/>
    </source>
</evidence>
<accession>A0A9P5MZ34</accession>
<feature type="compositionally biased region" description="Polar residues" evidence="1">
    <location>
        <begin position="1"/>
        <end position="13"/>
    </location>
</feature>
<reference evidence="3" key="2">
    <citation type="journal article" date="2020" name="Nat. Commun.">
        <title>Large-scale genome sequencing of mycorrhizal fungi provides insights into the early evolution of symbiotic traits.</title>
        <authorList>
            <person name="Miyauchi S."/>
            <person name="Kiss E."/>
            <person name="Kuo A."/>
            <person name="Drula E."/>
            <person name="Kohler A."/>
            <person name="Sanchez-Garcia M."/>
            <person name="Morin E."/>
            <person name="Andreopoulos B."/>
            <person name="Barry K.W."/>
            <person name="Bonito G."/>
            <person name="Buee M."/>
            <person name="Carver A."/>
            <person name="Chen C."/>
            <person name="Cichocki N."/>
            <person name="Clum A."/>
            <person name="Culley D."/>
            <person name="Crous P.W."/>
            <person name="Fauchery L."/>
            <person name="Girlanda M."/>
            <person name="Hayes R.D."/>
            <person name="Keri Z."/>
            <person name="LaButti K."/>
            <person name="Lipzen A."/>
            <person name="Lombard V."/>
            <person name="Magnuson J."/>
            <person name="Maillard F."/>
            <person name="Murat C."/>
            <person name="Nolan M."/>
            <person name="Ohm R.A."/>
            <person name="Pangilinan J."/>
            <person name="Pereira M.F."/>
            <person name="Perotto S."/>
            <person name="Peter M."/>
            <person name="Pfister S."/>
            <person name="Riley R."/>
            <person name="Sitrit Y."/>
            <person name="Stielow J.B."/>
            <person name="Szollosi G."/>
            <person name="Zifcakova L."/>
            <person name="Stursova M."/>
            <person name="Spatafora J.W."/>
            <person name="Tedersoo L."/>
            <person name="Vaario L.M."/>
            <person name="Yamada A."/>
            <person name="Yan M."/>
            <person name="Wang P."/>
            <person name="Xu J."/>
            <person name="Bruns T."/>
            <person name="Baldrian P."/>
            <person name="Vilgalys R."/>
            <person name="Dunand C."/>
            <person name="Henrissat B."/>
            <person name="Grigoriev I.V."/>
            <person name="Hibbett D."/>
            <person name="Nagy L.G."/>
            <person name="Martin F.M."/>
        </authorList>
    </citation>
    <scope>NUCLEOTIDE SEQUENCE</scope>
    <source>
        <strain evidence="3">Prilba</strain>
    </source>
</reference>
<dbReference type="GO" id="GO:0008168">
    <property type="term" value="F:methyltransferase activity"/>
    <property type="evidence" value="ECO:0007669"/>
    <property type="project" value="TreeGrafter"/>
</dbReference>
<dbReference type="InterPro" id="IPR029063">
    <property type="entry name" value="SAM-dependent_MTases_sf"/>
</dbReference>
<dbReference type="Pfam" id="PF13649">
    <property type="entry name" value="Methyltransf_25"/>
    <property type="match status" value="1"/>
</dbReference>
<evidence type="ECO:0000256" key="1">
    <source>
        <dbReference type="SAM" id="MobiDB-lite"/>
    </source>
</evidence>
<dbReference type="PANTHER" id="PTHR43591:SF24">
    <property type="entry name" value="2-METHOXY-6-POLYPRENYL-1,4-BENZOQUINOL METHYLASE, MITOCHONDRIAL"/>
    <property type="match status" value="1"/>
</dbReference>
<dbReference type="AlphaFoldDB" id="A0A9P5MZ34"/>
<protein>
    <recommendedName>
        <fullName evidence="2">Methyltransferase domain-containing protein</fullName>
    </recommendedName>
</protein>